<evidence type="ECO:0000313" key="12">
    <source>
        <dbReference type="Proteomes" id="UP000616769"/>
    </source>
</evidence>
<keyword evidence="3" id="KW-0158">Chromosome</keyword>
<dbReference type="Gene3D" id="2.30.30.140">
    <property type="match status" value="1"/>
</dbReference>
<dbReference type="InterPro" id="IPR051265">
    <property type="entry name" value="HIBADH-related_NP60_sf"/>
</dbReference>
<dbReference type="SUPFAM" id="SSF48179">
    <property type="entry name" value="6-phosphogluconate dehydrogenase C-terminal domain-like"/>
    <property type="match status" value="1"/>
</dbReference>
<dbReference type="GO" id="GO:0050661">
    <property type="term" value="F:NADP binding"/>
    <property type="evidence" value="ECO:0007669"/>
    <property type="project" value="InterPro"/>
</dbReference>
<dbReference type="Gene3D" id="1.10.1040.10">
    <property type="entry name" value="N-(1-d-carboxylethyl)-l-norvaline Dehydrogenase, domain 2"/>
    <property type="match status" value="1"/>
</dbReference>
<dbReference type="AlphaFoldDB" id="A0A132A6E2"/>
<evidence type="ECO:0000256" key="5">
    <source>
        <dbReference type="ARBA" id="ARBA00034140"/>
    </source>
</evidence>
<dbReference type="InterPro" id="IPR000313">
    <property type="entry name" value="PWWP_dom"/>
</dbReference>
<dbReference type="InterPro" id="IPR013328">
    <property type="entry name" value="6PGD_dom2"/>
</dbReference>
<keyword evidence="11" id="KW-1185">Reference proteome</keyword>
<dbReference type="GO" id="GO:0031491">
    <property type="term" value="F:nucleosome binding"/>
    <property type="evidence" value="ECO:0007669"/>
    <property type="project" value="TreeGrafter"/>
</dbReference>
<dbReference type="OrthoDB" id="6493824at2759"/>
<evidence type="ECO:0000256" key="4">
    <source>
        <dbReference type="ARBA" id="ARBA00030287"/>
    </source>
</evidence>
<comment type="subcellular location">
    <subcellularLocation>
        <location evidence="1">Chromosome</location>
    </subcellularLocation>
</comment>
<dbReference type="PROSITE" id="PS50812">
    <property type="entry name" value="PWWP"/>
    <property type="match status" value="1"/>
</dbReference>
<dbReference type="GO" id="GO:0003677">
    <property type="term" value="F:DNA binding"/>
    <property type="evidence" value="ECO:0007669"/>
    <property type="project" value="TreeGrafter"/>
</dbReference>
<dbReference type="InterPro" id="IPR029154">
    <property type="entry name" value="HIBADH-like_NADP-bd"/>
</dbReference>
<accession>A0A132A6E2</accession>
<name>A0A132A6E2_SARSC</name>
<evidence type="ECO:0000259" key="7">
    <source>
        <dbReference type="PROSITE" id="PS50812"/>
    </source>
</evidence>
<protein>
    <recommendedName>
        <fullName evidence="5">Cytokine-like nuclear factor N-PAC</fullName>
    </recommendedName>
    <alternativeName>
        <fullName evidence="4">Glyoxylate reductase 1 homolog</fullName>
    </alternativeName>
</protein>
<reference evidence="8" key="3">
    <citation type="submission" date="2020-01" db="EMBL/GenBank/DDBJ databases">
        <authorList>
            <person name="Korhonen P.K.K."/>
            <person name="Guangxu M.G."/>
            <person name="Wang T.W."/>
            <person name="Stroehlein A.J.S."/>
            <person name="Young N.D."/>
            <person name="Ang C.-S.A."/>
            <person name="Fernando D.W.F."/>
            <person name="Lu H.L."/>
            <person name="Taylor S.T."/>
            <person name="Ehtesham M.E.M."/>
            <person name="Najaraj S.H.N."/>
            <person name="Harsha G.H.G."/>
            <person name="Madugundu A.M."/>
            <person name="Renuse S.R."/>
            <person name="Holt D.H."/>
            <person name="Pandey A.P."/>
            <person name="Papenfuss A.P."/>
            <person name="Gasser R.B.G."/>
            <person name="Fischer K.F."/>
        </authorList>
    </citation>
    <scope>NUCLEOTIDE SEQUENCE</scope>
    <source>
        <strain evidence="8">SSS_KF_BRIS2020</strain>
    </source>
</reference>
<dbReference type="PANTHER" id="PTHR43580">
    <property type="entry name" value="OXIDOREDUCTASE GLYR1-RELATED"/>
    <property type="match status" value="1"/>
</dbReference>
<dbReference type="VEuPathDB" id="VectorBase:SSCA009245"/>
<evidence type="ECO:0000256" key="3">
    <source>
        <dbReference type="ARBA" id="ARBA00022454"/>
    </source>
</evidence>
<feature type="domain" description="PWWP" evidence="7">
    <location>
        <begin position="14"/>
        <end position="69"/>
    </location>
</feature>
<feature type="region of interest" description="Disordered" evidence="6">
    <location>
        <begin position="125"/>
        <end position="161"/>
    </location>
</feature>
<dbReference type="Pfam" id="PF00855">
    <property type="entry name" value="PWWP"/>
    <property type="match status" value="1"/>
</dbReference>
<dbReference type="Pfam" id="PF03446">
    <property type="entry name" value="NAD_binding_2"/>
    <property type="match status" value="1"/>
</dbReference>
<reference evidence="11" key="2">
    <citation type="journal article" date="2020" name="PLoS Negl. Trop. Dis.">
        <title>High-quality nuclear genome for Sarcoptes scabiei-A critical resource for a neglected parasite.</title>
        <authorList>
            <person name="Korhonen P.K."/>
            <person name="Gasser R.B."/>
            <person name="Ma G."/>
            <person name="Wang T."/>
            <person name="Stroehlein A.J."/>
            <person name="Young N.D."/>
            <person name="Ang C.S."/>
            <person name="Fernando D.D."/>
            <person name="Lu H.C."/>
            <person name="Taylor S."/>
            <person name="Reynolds S.L."/>
            <person name="Mofiz E."/>
            <person name="Najaraj S.H."/>
            <person name="Gowda H."/>
            <person name="Madugundu A."/>
            <person name="Renuse S."/>
            <person name="Holt D."/>
            <person name="Pandey A."/>
            <person name="Papenfuss A.T."/>
            <person name="Fischer K."/>
        </authorList>
    </citation>
    <scope>NUCLEOTIDE SEQUENCE [LARGE SCALE GENOMIC DNA]</scope>
</reference>
<reference evidence="9 12" key="1">
    <citation type="journal article" date="2015" name="Parasit. Vectors">
        <title>Draft genome of the scabies mite.</title>
        <authorList>
            <person name="Rider S.D.Jr."/>
            <person name="Morgan M.S."/>
            <person name="Arlian L.G."/>
        </authorList>
    </citation>
    <scope>NUCLEOTIDE SEQUENCE [LARGE SCALE GENOMIC DNA]</scope>
    <source>
        <strain evidence="9">Arlian Lab</strain>
    </source>
</reference>
<dbReference type="SUPFAM" id="SSF63748">
    <property type="entry name" value="Tudor/PWWP/MBT"/>
    <property type="match status" value="1"/>
</dbReference>
<dbReference type="InterPro" id="IPR036291">
    <property type="entry name" value="NAD(P)-bd_dom_sf"/>
</dbReference>
<dbReference type="Gene3D" id="3.40.50.720">
    <property type="entry name" value="NAD(P)-binding Rossmann-like Domain"/>
    <property type="match status" value="1"/>
</dbReference>
<evidence type="ECO:0000256" key="2">
    <source>
        <dbReference type="ARBA" id="ARBA00007598"/>
    </source>
</evidence>
<gene>
    <name evidence="9" type="ORF">QR98_0050200</name>
    <name evidence="8" type="ORF">SSS_4590</name>
</gene>
<dbReference type="SMART" id="SM00293">
    <property type="entry name" value="PWWP"/>
    <property type="match status" value="1"/>
</dbReference>
<dbReference type="Pfam" id="PF14833">
    <property type="entry name" value="NAD_binding_11"/>
    <property type="match status" value="1"/>
</dbReference>
<evidence type="ECO:0000313" key="11">
    <source>
        <dbReference type="Proteomes" id="UP000070412"/>
    </source>
</evidence>
<dbReference type="Proteomes" id="UP000070412">
    <property type="component" value="Unassembled WGS sequence"/>
</dbReference>
<evidence type="ECO:0000313" key="9">
    <source>
        <dbReference type="EMBL" id="KPM06543.1"/>
    </source>
</evidence>
<reference evidence="10" key="4">
    <citation type="submission" date="2022-06" db="UniProtKB">
        <authorList>
            <consortium name="EnsemblMetazoa"/>
        </authorList>
    </citation>
    <scope>IDENTIFICATION</scope>
</reference>
<dbReference type="GO" id="GO:0051287">
    <property type="term" value="F:NAD binding"/>
    <property type="evidence" value="ECO:0007669"/>
    <property type="project" value="InterPro"/>
</dbReference>
<organism evidence="9 12">
    <name type="scientific">Sarcoptes scabiei</name>
    <name type="common">Itch mite</name>
    <name type="synonym">Acarus scabiei</name>
    <dbReference type="NCBI Taxonomy" id="52283"/>
    <lineage>
        <taxon>Eukaryota</taxon>
        <taxon>Metazoa</taxon>
        <taxon>Ecdysozoa</taxon>
        <taxon>Arthropoda</taxon>
        <taxon>Chelicerata</taxon>
        <taxon>Arachnida</taxon>
        <taxon>Acari</taxon>
        <taxon>Acariformes</taxon>
        <taxon>Sarcoptiformes</taxon>
        <taxon>Astigmata</taxon>
        <taxon>Psoroptidia</taxon>
        <taxon>Sarcoptoidea</taxon>
        <taxon>Sarcoptidae</taxon>
        <taxon>Sarcoptinae</taxon>
        <taxon>Sarcoptes</taxon>
    </lineage>
</organism>
<dbReference type="SUPFAM" id="SSF51735">
    <property type="entry name" value="NAD(P)-binding Rossmann-fold domains"/>
    <property type="match status" value="1"/>
</dbReference>
<dbReference type="EMBL" id="JXLN01010930">
    <property type="protein sequence ID" value="KPM06543.1"/>
    <property type="molecule type" value="Genomic_DNA"/>
</dbReference>
<dbReference type="PANTHER" id="PTHR43580:SF2">
    <property type="entry name" value="CYTOKINE-LIKE NUCLEAR FACTOR N-PAC"/>
    <property type="match status" value="1"/>
</dbReference>
<dbReference type="CDD" id="cd05836">
    <property type="entry name" value="PWWP_GLYR1"/>
    <property type="match status" value="1"/>
</dbReference>
<dbReference type="InterPro" id="IPR006115">
    <property type="entry name" value="6PGDH_NADP-bd"/>
</dbReference>
<dbReference type="InterPro" id="IPR008927">
    <property type="entry name" value="6-PGluconate_DH-like_C_sf"/>
</dbReference>
<proteinExistence type="inferred from homology"/>
<dbReference type="GO" id="GO:0140673">
    <property type="term" value="P:transcription elongation-coupled chromatin remodeling"/>
    <property type="evidence" value="ECO:0007669"/>
    <property type="project" value="TreeGrafter"/>
</dbReference>
<dbReference type="InterPro" id="IPR035501">
    <property type="entry name" value="GLYR1_PWWP"/>
</dbReference>
<dbReference type="OMA" id="TEDAWIK"/>
<sequence>MAESTSSGESKFKLHDLVWAKMKGFPFWPARVINNESTKRTKNQQCVLFYGTNDIGYVHEDQIKPYEEHKEQFSKIKKMTQGFKKALSAIEEEIAKDKGVTSVPSVSSTTPDMNKLDLFKNKKTTLSSPAPLTRDYSRTPFKREKRNFDTSNDAPAEEKAPTVPAISNKIPDEKKKIKLAPTSAPKYTSAPAVVKPEIAKEDAAADKMSEMKMMNKSNKSKPSSLKFGFIGLGKLGQQIVKLLLSSGHEITIWNRTPSKCKDFEKLGANIVKTPGDVVRECDITFSCLSNGTASQSIFFGNCGVASEINAAKGYVELTSLDHSTSMQIEAAVKSKRGRYLEAPLLLCSLKKQVEDGKLVALVSGNRSLFDDCGSCFEAICSHVYYLSENAGIAAKMNVIVSTYYGNLLGSLMECITLVERFGLIQKDFVEIITHSPMNSSSVESMAPYLIDQTLIRKIPIDHISRDLGYCLSSANENGLNTMITASVNEVFKQKKHHYF</sequence>
<evidence type="ECO:0000313" key="10">
    <source>
        <dbReference type="EnsemblMetazoa" id="KAF7495888.1"/>
    </source>
</evidence>
<evidence type="ECO:0000256" key="6">
    <source>
        <dbReference type="SAM" id="MobiDB-lite"/>
    </source>
</evidence>
<dbReference type="EMBL" id="WVUK01000044">
    <property type="protein sequence ID" value="KAF7495888.1"/>
    <property type="molecule type" value="Genomic_DNA"/>
</dbReference>
<comment type="similarity">
    <text evidence="2">Belongs to the HIBADH-related family. NP60 subfamily.</text>
</comment>
<evidence type="ECO:0000313" key="8">
    <source>
        <dbReference type="EMBL" id="KAF7495888.1"/>
    </source>
</evidence>
<dbReference type="Proteomes" id="UP000616769">
    <property type="component" value="Unassembled WGS sequence"/>
</dbReference>
<dbReference type="EnsemblMetazoa" id="SSS_4590s_mrna">
    <property type="protein sequence ID" value="KAF7495888.1"/>
    <property type="gene ID" value="SSS_4590"/>
</dbReference>
<dbReference type="GO" id="GO:0000785">
    <property type="term" value="C:chromatin"/>
    <property type="evidence" value="ECO:0007669"/>
    <property type="project" value="TreeGrafter"/>
</dbReference>
<evidence type="ECO:0000256" key="1">
    <source>
        <dbReference type="ARBA" id="ARBA00004286"/>
    </source>
</evidence>